<organism evidence="2 3">
    <name type="scientific">Haematococcus lacustris</name>
    <name type="common">Green alga</name>
    <name type="synonym">Haematococcus pluvialis</name>
    <dbReference type="NCBI Taxonomy" id="44745"/>
    <lineage>
        <taxon>Eukaryota</taxon>
        <taxon>Viridiplantae</taxon>
        <taxon>Chlorophyta</taxon>
        <taxon>core chlorophytes</taxon>
        <taxon>Chlorophyceae</taxon>
        <taxon>CS clade</taxon>
        <taxon>Chlamydomonadales</taxon>
        <taxon>Haematococcaceae</taxon>
        <taxon>Haematococcus</taxon>
    </lineage>
</organism>
<accession>A0A699ZMR7</accession>
<dbReference type="EMBL" id="BLLF01001720">
    <property type="protein sequence ID" value="GFH20899.1"/>
    <property type="molecule type" value="Genomic_DNA"/>
</dbReference>
<evidence type="ECO:0000313" key="3">
    <source>
        <dbReference type="Proteomes" id="UP000485058"/>
    </source>
</evidence>
<reference evidence="2 3" key="1">
    <citation type="submission" date="2020-02" db="EMBL/GenBank/DDBJ databases">
        <title>Draft genome sequence of Haematococcus lacustris strain NIES-144.</title>
        <authorList>
            <person name="Morimoto D."/>
            <person name="Nakagawa S."/>
            <person name="Yoshida T."/>
            <person name="Sawayama S."/>
        </authorList>
    </citation>
    <scope>NUCLEOTIDE SEQUENCE [LARGE SCALE GENOMIC DNA]</scope>
    <source>
        <strain evidence="2 3">NIES-144</strain>
    </source>
</reference>
<protein>
    <submittedName>
        <fullName evidence="2">Uncharacterized protein</fullName>
    </submittedName>
</protein>
<keyword evidence="3" id="KW-1185">Reference proteome</keyword>
<dbReference type="Proteomes" id="UP000485058">
    <property type="component" value="Unassembled WGS sequence"/>
</dbReference>
<proteinExistence type="predicted"/>
<gene>
    <name evidence="2" type="ORF">HaLaN_18104</name>
</gene>
<feature type="region of interest" description="Disordered" evidence="1">
    <location>
        <begin position="34"/>
        <end position="73"/>
    </location>
</feature>
<comment type="caution">
    <text evidence="2">The sequence shown here is derived from an EMBL/GenBank/DDBJ whole genome shotgun (WGS) entry which is preliminary data.</text>
</comment>
<evidence type="ECO:0000256" key="1">
    <source>
        <dbReference type="SAM" id="MobiDB-lite"/>
    </source>
</evidence>
<evidence type="ECO:0000313" key="2">
    <source>
        <dbReference type="EMBL" id="GFH20899.1"/>
    </source>
</evidence>
<sequence length="73" mass="7522">MSAAPWAGCSTGPSATSIDLQPMVFPSWLAELPGLKPRRPLGAQDQEGPGAQASGGARWCLWMSTAPPGSAQQ</sequence>
<name>A0A699ZMR7_HAELA</name>
<dbReference type="AlphaFoldDB" id="A0A699ZMR7"/>